<proteinExistence type="predicted"/>
<dbReference type="PANTHER" id="PTHR33112">
    <property type="entry name" value="DOMAIN PROTEIN, PUTATIVE-RELATED"/>
    <property type="match status" value="1"/>
</dbReference>
<gene>
    <name evidence="3" type="ORF">FALBO_531</name>
</gene>
<protein>
    <recommendedName>
        <fullName evidence="2">Heterokaryon incompatibility domain-containing protein</fullName>
    </recommendedName>
</protein>
<dbReference type="PANTHER" id="PTHR33112:SF1">
    <property type="entry name" value="HETEROKARYON INCOMPATIBILITY DOMAIN-CONTAINING PROTEIN"/>
    <property type="match status" value="1"/>
</dbReference>
<dbReference type="OrthoDB" id="5428863at2759"/>
<feature type="compositionally biased region" description="Basic and acidic residues" evidence="1">
    <location>
        <begin position="893"/>
        <end position="914"/>
    </location>
</feature>
<evidence type="ECO:0000313" key="4">
    <source>
        <dbReference type="Proteomes" id="UP000554235"/>
    </source>
</evidence>
<dbReference type="AlphaFoldDB" id="A0A8H4LPL2"/>
<evidence type="ECO:0000256" key="1">
    <source>
        <dbReference type="SAM" id="MobiDB-lite"/>
    </source>
</evidence>
<evidence type="ECO:0000259" key="2">
    <source>
        <dbReference type="Pfam" id="PF06985"/>
    </source>
</evidence>
<organism evidence="3 4">
    <name type="scientific">Fusarium albosuccineum</name>
    <dbReference type="NCBI Taxonomy" id="1237068"/>
    <lineage>
        <taxon>Eukaryota</taxon>
        <taxon>Fungi</taxon>
        <taxon>Dikarya</taxon>
        <taxon>Ascomycota</taxon>
        <taxon>Pezizomycotina</taxon>
        <taxon>Sordariomycetes</taxon>
        <taxon>Hypocreomycetidae</taxon>
        <taxon>Hypocreales</taxon>
        <taxon>Nectriaceae</taxon>
        <taxon>Fusarium</taxon>
        <taxon>Fusarium decemcellulare species complex</taxon>
    </lineage>
</organism>
<feature type="region of interest" description="Disordered" evidence="1">
    <location>
        <begin position="1"/>
        <end position="25"/>
    </location>
</feature>
<evidence type="ECO:0000313" key="3">
    <source>
        <dbReference type="EMBL" id="KAF4472569.1"/>
    </source>
</evidence>
<feature type="region of interest" description="Disordered" evidence="1">
    <location>
        <begin position="879"/>
        <end position="938"/>
    </location>
</feature>
<name>A0A8H4LPL2_9HYPO</name>
<dbReference type="Pfam" id="PF06985">
    <property type="entry name" value="HET"/>
    <property type="match status" value="1"/>
</dbReference>
<dbReference type="EMBL" id="JAADYS010000063">
    <property type="protein sequence ID" value="KAF4472569.1"/>
    <property type="molecule type" value="Genomic_DNA"/>
</dbReference>
<sequence>MIERKRPCSSESNEQPNPNHALRPDTTLLFIEPRSNERKPKRRRHMGHVIAIEPLCESSPFLEPRRIKHEEINFELIRDWLAYCDKYHSEPCKSDKFIPSQDFRVINCENGEVVPAPADCKYAALSYVWGDIEHPGPNGCQKFPQVVMDSIKVAPKLGCAYLWVDRHCIDQEDPAKYKQIQRMDEIYSQAYVTIIDAAGIDCTSGLAGATSPRQPDPPQGYAQVDGVNLIYLGTPPAEKIRASRWASRGWTYQEGVLSHRRVFFTNEQVIFQCNTMTCLESYAIPMGALHTVDAPNKKKKPILQDTEPLFLIEKDLGRHLMEFSKRDLTYDRDSLDAFLGVLNVYRRAHEHVHFLGNPIHAKHGYMINAWHHLEPGTRRVSFPSWSWTGWKGAIKMTSRQSPDHELRLVTQAGCSISLMQYIKACNTKFPPEMKPFIELKGKMGMLSFELIKWDSEPVIDRNRGVNEPKVQDGPWAILPLTTDITCYSFLYLDNESLTGLYQFKAPVIILEFGTRTRNHNTIILVLREKGDRYERVGLITSRDAFESDDTDWGVEAKPTVYKDGSGRWMTRAPTPEPKDRIWLQEFKEETIQQHFKSPRKVTPPKRNALPSPPATIEAKRIRKSANLPQRLLDFKRKAENYDVALLTYIPLSPAEYSSAYEQIDSAFNRFDYDPKRGLIILRMTSPTHDTFVYSLSRYIDQEIQRVGLDNGQPDGQFRLEGAEFPGVVIEVSYSQDGKQLSKLAKQYINYSEGNIKVVICVDINYGNTPSTLSLWKSQFNPDPESNDPNDYMLDYEQAIEAQPFRTADGKPLNPGSSLTLNLHDFAPDELCHNVPNIPIPISFAKICEFLDRAEKGQKDRESKDARGFRSTLKVRKRKVSSSSLEDLASDDEDRVKQQEIAADTRADHHDDDFVPRLGDVGVTYPDHDLRPRVAKRRA</sequence>
<feature type="compositionally biased region" description="Polar residues" evidence="1">
    <location>
        <begin position="9"/>
        <end position="18"/>
    </location>
</feature>
<dbReference type="InterPro" id="IPR010730">
    <property type="entry name" value="HET"/>
</dbReference>
<comment type="caution">
    <text evidence="3">The sequence shown here is derived from an EMBL/GenBank/DDBJ whole genome shotgun (WGS) entry which is preliminary data.</text>
</comment>
<dbReference type="Proteomes" id="UP000554235">
    <property type="component" value="Unassembled WGS sequence"/>
</dbReference>
<reference evidence="3 4" key="1">
    <citation type="submission" date="2020-01" db="EMBL/GenBank/DDBJ databases">
        <title>Identification and distribution of gene clusters putatively required for synthesis of sphingolipid metabolism inhibitors in phylogenetically diverse species of the filamentous fungus Fusarium.</title>
        <authorList>
            <person name="Kim H.-S."/>
            <person name="Busman M."/>
            <person name="Brown D.W."/>
            <person name="Divon H."/>
            <person name="Uhlig S."/>
            <person name="Proctor R.H."/>
        </authorList>
    </citation>
    <scope>NUCLEOTIDE SEQUENCE [LARGE SCALE GENOMIC DNA]</scope>
    <source>
        <strain evidence="3 4">NRRL 20459</strain>
    </source>
</reference>
<keyword evidence="4" id="KW-1185">Reference proteome</keyword>
<accession>A0A8H4LPL2</accession>
<feature type="domain" description="Heterokaryon incompatibility" evidence="2">
    <location>
        <begin position="122"/>
        <end position="254"/>
    </location>
</feature>